<proteinExistence type="predicted"/>
<evidence type="ECO:0000313" key="3">
    <source>
        <dbReference type="Proteomes" id="UP001302676"/>
    </source>
</evidence>
<organism evidence="2 3">
    <name type="scientific">Dichotomopilus funicola</name>
    <dbReference type="NCBI Taxonomy" id="1934379"/>
    <lineage>
        <taxon>Eukaryota</taxon>
        <taxon>Fungi</taxon>
        <taxon>Dikarya</taxon>
        <taxon>Ascomycota</taxon>
        <taxon>Pezizomycotina</taxon>
        <taxon>Sordariomycetes</taxon>
        <taxon>Sordariomycetidae</taxon>
        <taxon>Sordariales</taxon>
        <taxon>Chaetomiaceae</taxon>
        <taxon>Dichotomopilus</taxon>
    </lineage>
</organism>
<feature type="compositionally biased region" description="Polar residues" evidence="1">
    <location>
        <begin position="61"/>
        <end position="70"/>
    </location>
</feature>
<feature type="region of interest" description="Disordered" evidence="1">
    <location>
        <begin position="1"/>
        <end position="70"/>
    </location>
</feature>
<dbReference type="GeneID" id="87816607"/>
<dbReference type="AlphaFoldDB" id="A0AAN6V718"/>
<reference evidence="2" key="2">
    <citation type="submission" date="2023-05" db="EMBL/GenBank/DDBJ databases">
        <authorList>
            <consortium name="Lawrence Berkeley National Laboratory"/>
            <person name="Steindorff A."/>
            <person name="Hensen N."/>
            <person name="Bonometti L."/>
            <person name="Westerberg I."/>
            <person name="Brannstrom I.O."/>
            <person name="Guillou S."/>
            <person name="Cros-Aarteil S."/>
            <person name="Calhoun S."/>
            <person name="Haridas S."/>
            <person name="Kuo A."/>
            <person name="Mondo S."/>
            <person name="Pangilinan J."/>
            <person name="Riley R."/>
            <person name="Labutti K."/>
            <person name="Andreopoulos B."/>
            <person name="Lipzen A."/>
            <person name="Chen C."/>
            <person name="Yanf M."/>
            <person name="Daum C."/>
            <person name="Ng V."/>
            <person name="Clum A."/>
            <person name="Ohm R."/>
            <person name="Martin F."/>
            <person name="Silar P."/>
            <person name="Natvig D."/>
            <person name="Lalanne C."/>
            <person name="Gautier V."/>
            <person name="Ament-Velasquez S.L."/>
            <person name="Kruys A."/>
            <person name="Hutchinson M.I."/>
            <person name="Powell A.J."/>
            <person name="Barry K."/>
            <person name="Miller A.N."/>
            <person name="Grigoriev I.V."/>
            <person name="Debuchy R."/>
            <person name="Gladieux P."/>
            <person name="Thoren M.H."/>
            <person name="Johannesson H."/>
        </authorList>
    </citation>
    <scope>NUCLEOTIDE SEQUENCE</scope>
    <source>
        <strain evidence="2">CBS 141.50</strain>
    </source>
</reference>
<feature type="compositionally biased region" description="Low complexity" evidence="1">
    <location>
        <begin position="12"/>
        <end position="26"/>
    </location>
</feature>
<sequence>MSSFLPRAKSLSRSATSTISRRAVTTLPGVPRDTNKHESASATSKRPLFNSPSPVWEHLQSPPQNQQINGTGIKTEINKTFAVNMMTTAPANPTTFTLPVPLGLAVLLSSSQKGGGTSSSGDSKKA</sequence>
<dbReference type="Proteomes" id="UP001302676">
    <property type="component" value="Unassembled WGS sequence"/>
</dbReference>
<gene>
    <name evidence="2" type="ORF">C8A04DRAFT_26624</name>
</gene>
<reference evidence="2" key="1">
    <citation type="journal article" date="2023" name="Mol. Phylogenet. Evol.">
        <title>Genome-scale phylogeny and comparative genomics of the fungal order Sordariales.</title>
        <authorList>
            <person name="Hensen N."/>
            <person name="Bonometti L."/>
            <person name="Westerberg I."/>
            <person name="Brannstrom I.O."/>
            <person name="Guillou S."/>
            <person name="Cros-Aarteil S."/>
            <person name="Calhoun S."/>
            <person name="Haridas S."/>
            <person name="Kuo A."/>
            <person name="Mondo S."/>
            <person name="Pangilinan J."/>
            <person name="Riley R."/>
            <person name="LaButti K."/>
            <person name="Andreopoulos B."/>
            <person name="Lipzen A."/>
            <person name="Chen C."/>
            <person name="Yan M."/>
            <person name="Daum C."/>
            <person name="Ng V."/>
            <person name="Clum A."/>
            <person name="Steindorff A."/>
            <person name="Ohm R.A."/>
            <person name="Martin F."/>
            <person name="Silar P."/>
            <person name="Natvig D.O."/>
            <person name="Lalanne C."/>
            <person name="Gautier V."/>
            <person name="Ament-Velasquez S.L."/>
            <person name="Kruys A."/>
            <person name="Hutchinson M.I."/>
            <person name="Powell A.J."/>
            <person name="Barry K."/>
            <person name="Miller A.N."/>
            <person name="Grigoriev I.V."/>
            <person name="Debuchy R."/>
            <person name="Gladieux P."/>
            <person name="Hiltunen Thoren M."/>
            <person name="Johannesson H."/>
        </authorList>
    </citation>
    <scope>NUCLEOTIDE SEQUENCE</scope>
    <source>
        <strain evidence="2">CBS 141.50</strain>
    </source>
</reference>
<protein>
    <submittedName>
        <fullName evidence="2">Uncharacterized protein</fullName>
    </submittedName>
</protein>
<comment type="caution">
    <text evidence="2">The sequence shown here is derived from an EMBL/GenBank/DDBJ whole genome shotgun (WGS) entry which is preliminary data.</text>
</comment>
<dbReference type="RefSeq" id="XP_062638995.1">
    <property type="nucleotide sequence ID" value="XM_062779994.1"/>
</dbReference>
<evidence type="ECO:0000313" key="2">
    <source>
        <dbReference type="EMBL" id="KAK4145624.1"/>
    </source>
</evidence>
<evidence type="ECO:0000256" key="1">
    <source>
        <dbReference type="SAM" id="MobiDB-lite"/>
    </source>
</evidence>
<name>A0AAN6V718_9PEZI</name>
<dbReference type="EMBL" id="MU853567">
    <property type="protein sequence ID" value="KAK4145624.1"/>
    <property type="molecule type" value="Genomic_DNA"/>
</dbReference>
<accession>A0AAN6V718</accession>
<keyword evidence="3" id="KW-1185">Reference proteome</keyword>